<dbReference type="Proteomes" id="UP000218209">
    <property type="component" value="Unassembled WGS sequence"/>
</dbReference>
<evidence type="ECO:0000313" key="2">
    <source>
        <dbReference type="Proteomes" id="UP000218209"/>
    </source>
</evidence>
<evidence type="ECO:0000313" key="1">
    <source>
        <dbReference type="EMBL" id="OSX70759.1"/>
    </source>
</evidence>
<reference evidence="1 2" key="1">
    <citation type="submission" date="2017-03" db="EMBL/GenBank/DDBJ databases">
        <title>WGS assembly of Porphyra umbilicalis.</title>
        <authorList>
            <person name="Brawley S.H."/>
            <person name="Blouin N.A."/>
            <person name="Ficko-Blean E."/>
            <person name="Wheeler G.L."/>
            <person name="Lohr M."/>
            <person name="Goodson H.V."/>
            <person name="Jenkins J.W."/>
            <person name="Blaby-Haas C.E."/>
            <person name="Helliwell K.E."/>
            <person name="Chan C."/>
            <person name="Marriage T."/>
            <person name="Bhattacharya D."/>
            <person name="Klein A.S."/>
            <person name="Badis Y."/>
            <person name="Brodie J."/>
            <person name="Cao Y."/>
            <person name="Collen J."/>
            <person name="Dittami S.M."/>
            <person name="Gachon C.M."/>
            <person name="Green B.R."/>
            <person name="Karpowicz S."/>
            <person name="Kim J.W."/>
            <person name="Kudahl U."/>
            <person name="Lin S."/>
            <person name="Michel G."/>
            <person name="Mittag M."/>
            <person name="Olson B.J."/>
            <person name="Pangilinan J."/>
            <person name="Peng Y."/>
            <person name="Qiu H."/>
            <person name="Shu S."/>
            <person name="Singer J.T."/>
            <person name="Smith A.G."/>
            <person name="Sprecher B.N."/>
            <person name="Wagner V."/>
            <person name="Wang W."/>
            <person name="Wang Z.-Y."/>
            <person name="Yan J."/>
            <person name="Yarish C."/>
            <person name="Zoeuner-Riek S."/>
            <person name="Zhuang Y."/>
            <person name="Zou Y."/>
            <person name="Lindquist E.A."/>
            <person name="Grimwood J."/>
            <person name="Barry K."/>
            <person name="Rokhsar D.S."/>
            <person name="Schmutz J."/>
            <person name="Stiller J.W."/>
            <person name="Grossman A.R."/>
            <person name="Prochnik S.E."/>
        </authorList>
    </citation>
    <scope>NUCLEOTIDE SEQUENCE [LARGE SCALE GENOMIC DNA]</scope>
    <source>
        <strain evidence="1">4086291</strain>
    </source>
</reference>
<keyword evidence="2" id="KW-1185">Reference proteome</keyword>
<gene>
    <name evidence="1" type="ORF">BU14_0673s0011</name>
</gene>
<protein>
    <submittedName>
        <fullName evidence="1">Uncharacterized protein</fullName>
    </submittedName>
</protein>
<dbReference type="AlphaFoldDB" id="A0A1X6NQ41"/>
<accession>A0A1X6NQ41</accession>
<dbReference type="EMBL" id="KV919214">
    <property type="protein sequence ID" value="OSX70759.1"/>
    <property type="molecule type" value="Genomic_DNA"/>
</dbReference>
<name>A0A1X6NQ41_PORUM</name>
<organism evidence="1 2">
    <name type="scientific">Porphyra umbilicalis</name>
    <name type="common">Purple laver</name>
    <name type="synonym">Red alga</name>
    <dbReference type="NCBI Taxonomy" id="2786"/>
    <lineage>
        <taxon>Eukaryota</taxon>
        <taxon>Rhodophyta</taxon>
        <taxon>Bangiophyceae</taxon>
        <taxon>Bangiales</taxon>
        <taxon>Bangiaceae</taxon>
        <taxon>Porphyra</taxon>
    </lineage>
</organism>
<proteinExistence type="predicted"/>
<sequence>MGAGLRMVGPEGHRLAPARDLQAGIYTIQGATYVHARCLAAATAATAALQQNLLVARYEPVVWHRLQLERPVAIVIGCGGEHDLVVTRVHHALVGVPLVHGD</sequence>